<evidence type="ECO:0000313" key="2">
    <source>
        <dbReference type="Ensembl" id="ENSSSUP00005004097.1"/>
    </source>
</evidence>
<protein>
    <recommendedName>
        <fullName evidence="4">Secreted protein</fullName>
    </recommendedName>
</protein>
<dbReference type="Ensembl" id="ENSSSUT00005004742.1">
    <property type="protein sequence ID" value="ENSSSUP00005004097.1"/>
    <property type="gene ID" value="ENSSSUG00005002691.1"/>
</dbReference>
<feature type="signal peptide" evidence="1">
    <location>
        <begin position="1"/>
        <end position="17"/>
    </location>
</feature>
<accession>A0A673SSM4</accession>
<keyword evidence="1" id="KW-0732">Signal</keyword>
<name>A0A673SSM4_SURSU</name>
<keyword evidence="3" id="KW-1185">Reference proteome</keyword>
<reference evidence="2" key="3">
    <citation type="submission" date="2025-09" db="UniProtKB">
        <authorList>
            <consortium name="Ensembl"/>
        </authorList>
    </citation>
    <scope>IDENTIFICATION</scope>
</reference>
<sequence length="102" mass="11273">MLLTWVSLLGAGLLAHSRCLFNIWGGVGMREATSSTPAPCRAWETFPRNLSLILLPPSHRWHCVSERLTGKVGWKRVTNSSRLAACSAVLSALQTFPETWPL</sequence>
<feature type="chain" id="PRO_5045624899" description="Secreted protein" evidence="1">
    <location>
        <begin position="18"/>
        <end position="102"/>
    </location>
</feature>
<reference evidence="2" key="2">
    <citation type="submission" date="2025-08" db="UniProtKB">
        <authorList>
            <consortium name="Ensembl"/>
        </authorList>
    </citation>
    <scope>IDENTIFICATION</scope>
</reference>
<dbReference type="Proteomes" id="UP000472268">
    <property type="component" value="Chromosome 6"/>
</dbReference>
<dbReference type="AlphaFoldDB" id="A0A673SSM4"/>
<reference evidence="2 3" key="1">
    <citation type="submission" date="2019-05" db="EMBL/GenBank/DDBJ databases">
        <title>A Chromosome-scale Meerkat (S. suricatta) Genome Assembly.</title>
        <authorList>
            <person name="Dudchenko O."/>
            <person name="Lieberman Aiden E."/>
            <person name="Tung J."/>
            <person name="Barreiro L.B."/>
            <person name="Clutton-Brock T.H."/>
        </authorList>
    </citation>
    <scope>NUCLEOTIDE SEQUENCE [LARGE SCALE GENOMIC DNA]</scope>
</reference>
<evidence type="ECO:0000256" key="1">
    <source>
        <dbReference type="SAM" id="SignalP"/>
    </source>
</evidence>
<evidence type="ECO:0008006" key="4">
    <source>
        <dbReference type="Google" id="ProtNLM"/>
    </source>
</evidence>
<organism evidence="2 3">
    <name type="scientific">Suricata suricatta</name>
    <name type="common">Meerkat</name>
    <dbReference type="NCBI Taxonomy" id="37032"/>
    <lineage>
        <taxon>Eukaryota</taxon>
        <taxon>Metazoa</taxon>
        <taxon>Chordata</taxon>
        <taxon>Craniata</taxon>
        <taxon>Vertebrata</taxon>
        <taxon>Euteleostomi</taxon>
        <taxon>Mammalia</taxon>
        <taxon>Eutheria</taxon>
        <taxon>Laurasiatheria</taxon>
        <taxon>Carnivora</taxon>
        <taxon>Feliformia</taxon>
        <taxon>Herpestidae</taxon>
        <taxon>Suricata</taxon>
    </lineage>
</organism>
<proteinExistence type="predicted"/>
<evidence type="ECO:0000313" key="3">
    <source>
        <dbReference type="Proteomes" id="UP000472268"/>
    </source>
</evidence>